<feature type="compositionally biased region" description="Low complexity" evidence="1">
    <location>
        <begin position="72"/>
        <end position="88"/>
    </location>
</feature>
<dbReference type="STRING" id="1163406.A0A0L0N6H9"/>
<gene>
    <name evidence="2" type="ORF">TOPH_05588</name>
</gene>
<reference evidence="2 3" key="1">
    <citation type="journal article" date="2015" name="BMC Genomics">
        <title>The genome of the truffle-parasite Tolypocladium ophioglossoides and the evolution of antifungal peptaibiotics.</title>
        <authorList>
            <person name="Quandt C.A."/>
            <person name="Bushley K.E."/>
            <person name="Spatafora J.W."/>
        </authorList>
    </citation>
    <scope>NUCLEOTIDE SEQUENCE [LARGE SCALE GENOMIC DNA]</scope>
    <source>
        <strain evidence="2 3">CBS 100239</strain>
    </source>
</reference>
<feature type="region of interest" description="Disordered" evidence="1">
    <location>
        <begin position="430"/>
        <end position="467"/>
    </location>
</feature>
<protein>
    <recommendedName>
        <fullName evidence="4">Meiotically up-regulated 65 protein</fullName>
    </recommendedName>
</protein>
<name>A0A0L0N6H9_TOLOC</name>
<evidence type="ECO:0000313" key="2">
    <source>
        <dbReference type="EMBL" id="KND89677.1"/>
    </source>
</evidence>
<organism evidence="2 3">
    <name type="scientific">Tolypocladium ophioglossoides (strain CBS 100239)</name>
    <name type="common">Snaketongue truffleclub</name>
    <name type="synonym">Elaphocordyceps ophioglossoides</name>
    <dbReference type="NCBI Taxonomy" id="1163406"/>
    <lineage>
        <taxon>Eukaryota</taxon>
        <taxon>Fungi</taxon>
        <taxon>Dikarya</taxon>
        <taxon>Ascomycota</taxon>
        <taxon>Pezizomycotina</taxon>
        <taxon>Sordariomycetes</taxon>
        <taxon>Hypocreomycetidae</taxon>
        <taxon>Hypocreales</taxon>
        <taxon>Ophiocordycipitaceae</taxon>
        <taxon>Tolypocladium</taxon>
    </lineage>
</organism>
<feature type="compositionally biased region" description="Polar residues" evidence="1">
    <location>
        <begin position="34"/>
        <end position="50"/>
    </location>
</feature>
<dbReference type="AlphaFoldDB" id="A0A0L0N6H9"/>
<proteinExistence type="predicted"/>
<feature type="compositionally biased region" description="Low complexity" evidence="1">
    <location>
        <begin position="286"/>
        <end position="297"/>
    </location>
</feature>
<dbReference type="OrthoDB" id="72441at2759"/>
<accession>A0A0L0N6H9</accession>
<feature type="compositionally biased region" description="Basic and acidic residues" evidence="1">
    <location>
        <begin position="16"/>
        <end position="30"/>
    </location>
</feature>
<sequence>MLRVRSSRRVTGLKPNDYDHEIGLVNHDEVLSPSPLSSDADTRRGSTMSRLISLADTEQEDAGERGGDVGEDSPGPGEPGTSGTDSGPQNDEQQLEQPPGELEHEARLPHPVQRPSIEVQAPTPDVFNEAAHRIVSQRPRAKRETAIDILYENERGGFLCGTALFSSKALGSLDPPAWTNAYHKSSPTSIHTAQVPDPSWEWAWPEWRVNHQEGMDDGGWEYSFAFPKMFSWHGARWWNSFVRRRAWIRKRARKKPQDMSMDPHMLNTDYFTVRPASYRSRRSNGSVASSRAPSKSSMTQLSTSEVEEEQPDIEDIETLLQALRHARIDREKREAVENYLDNATDLPALQDEMHEIMSLFIFQASRKQLLSHLMRKHEQTIEQLGKNDAKDKAELLQRKMALDAAIKHADEEVRKLAYWSDVKQMADGGELRDSTYAERGGRDDAKAYQELDRSGPAEPNKGKLPGP</sequence>
<feature type="compositionally biased region" description="Basic and acidic residues" evidence="1">
    <location>
        <begin position="430"/>
        <end position="455"/>
    </location>
</feature>
<keyword evidence="3" id="KW-1185">Reference proteome</keyword>
<evidence type="ECO:0000313" key="3">
    <source>
        <dbReference type="Proteomes" id="UP000036947"/>
    </source>
</evidence>
<feature type="region of interest" description="Disordered" evidence="1">
    <location>
        <begin position="281"/>
        <end position="312"/>
    </location>
</feature>
<comment type="caution">
    <text evidence="2">The sequence shown here is derived from an EMBL/GenBank/DDBJ whole genome shotgun (WGS) entry which is preliminary data.</text>
</comment>
<evidence type="ECO:0000256" key="1">
    <source>
        <dbReference type="SAM" id="MobiDB-lite"/>
    </source>
</evidence>
<feature type="region of interest" description="Disordered" evidence="1">
    <location>
        <begin position="1"/>
        <end position="101"/>
    </location>
</feature>
<evidence type="ECO:0008006" key="4">
    <source>
        <dbReference type="Google" id="ProtNLM"/>
    </source>
</evidence>
<dbReference type="EMBL" id="LFRF01000017">
    <property type="protein sequence ID" value="KND89677.1"/>
    <property type="molecule type" value="Genomic_DNA"/>
</dbReference>
<dbReference type="Proteomes" id="UP000036947">
    <property type="component" value="Unassembled WGS sequence"/>
</dbReference>